<feature type="binding site" evidence="8">
    <location>
        <position position="456"/>
    </location>
    <ligand>
        <name>Zn(2+)</name>
        <dbReference type="ChEBI" id="CHEBI:29105"/>
        <note>catalytic</note>
    </ligand>
</feature>
<evidence type="ECO:0000256" key="7">
    <source>
        <dbReference type="PROSITE-ProRule" id="PRU00076"/>
    </source>
</evidence>
<dbReference type="Gene3D" id="4.10.70.10">
    <property type="entry name" value="Disintegrin domain"/>
    <property type="match status" value="1"/>
</dbReference>
<dbReference type="EMBL" id="JAHUTJ010000587">
    <property type="protein sequence ID" value="MED6263920.1"/>
    <property type="molecule type" value="Genomic_DNA"/>
</dbReference>
<feature type="transmembrane region" description="Helical" evidence="10">
    <location>
        <begin position="816"/>
        <end position="835"/>
    </location>
</feature>
<feature type="disulfide bond" evidence="7">
    <location>
        <begin position="764"/>
        <end position="774"/>
    </location>
</feature>
<evidence type="ECO:0000256" key="10">
    <source>
        <dbReference type="SAM" id="Phobius"/>
    </source>
</evidence>
<dbReference type="PROSITE" id="PS50214">
    <property type="entry name" value="DISINTEGRIN_2"/>
    <property type="match status" value="1"/>
</dbReference>
<keyword evidence="8" id="KW-0862">Zinc</keyword>
<dbReference type="PROSITE" id="PS50026">
    <property type="entry name" value="EGF_3"/>
    <property type="match status" value="1"/>
</dbReference>
<evidence type="ECO:0008006" key="16">
    <source>
        <dbReference type="Google" id="ProtNLM"/>
    </source>
</evidence>
<dbReference type="Pfam" id="PF00200">
    <property type="entry name" value="Disintegrin"/>
    <property type="match status" value="1"/>
</dbReference>
<accession>A0ABU7CQ97</accession>
<dbReference type="InterPro" id="IPR036436">
    <property type="entry name" value="Disintegrin_dom_sf"/>
</dbReference>
<feature type="domain" description="EGF-like" evidence="11">
    <location>
        <begin position="760"/>
        <end position="792"/>
    </location>
</feature>
<dbReference type="PRINTS" id="PR00289">
    <property type="entry name" value="DISINTEGRIN"/>
</dbReference>
<evidence type="ECO:0000259" key="11">
    <source>
        <dbReference type="PROSITE" id="PS50026"/>
    </source>
</evidence>
<feature type="non-terminal residue" evidence="14">
    <location>
        <position position="887"/>
    </location>
</feature>
<keyword evidence="4 10" id="KW-0472">Membrane</keyword>
<dbReference type="PROSITE" id="PS50215">
    <property type="entry name" value="ADAM_MEPRO"/>
    <property type="match status" value="1"/>
</dbReference>
<feature type="disulfide bond" evidence="6">
    <location>
        <begin position="589"/>
        <end position="609"/>
    </location>
</feature>
<dbReference type="InterPro" id="IPR001590">
    <property type="entry name" value="Peptidase_M12B"/>
</dbReference>
<keyword evidence="8" id="KW-0479">Metal-binding</keyword>
<dbReference type="SMART" id="SM00608">
    <property type="entry name" value="ACR"/>
    <property type="match status" value="1"/>
</dbReference>
<evidence type="ECO:0000256" key="1">
    <source>
        <dbReference type="ARBA" id="ARBA00004167"/>
    </source>
</evidence>
<evidence type="ECO:0000256" key="9">
    <source>
        <dbReference type="SAM" id="MobiDB-lite"/>
    </source>
</evidence>
<comment type="caution">
    <text evidence="7">Lacks conserved residue(s) required for the propagation of feature annotation.</text>
</comment>
<reference evidence="14 15" key="1">
    <citation type="submission" date="2021-06" db="EMBL/GenBank/DDBJ databases">
        <authorList>
            <person name="Palmer J.M."/>
        </authorList>
    </citation>
    <scope>NUCLEOTIDE SEQUENCE [LARGE SCALE GENOMIC DNA]</scope>
    <source>
        <strain evidence="14 15">CL_MEX2019</strain>
        <tissue evidence="14">Muscle</tissue>
    </source>
</reference>
<feature type="active site" evidence="8">
    <location>
        <position position="457"/>
    </location>
</feature>
<comment type="subcellular location">
    <subcellularLocation>
        <location evidence="1">Membrane</location>
        <topology evidence="1">Single-pass membrane protein</topology>
    </subcellularLocation>
</comment>
<dbReference type="SUPFAM" id="SSF55486">
    <property type="entry name" value="Metalloproteases ('zincins'), catalytic domain"/>
    <property type="match status" value="1"/>
</dbReference>
<feature type="region of interest" description="Disordered" evidence="9">
    <location>
        <begin position="252"/>
        <end position="274"/>
    </location>
</feature>
<feature type="binding site" evidence="8">
    <location>
        <position position="460"/>
    </location>
    <ligand>
        <name>Zn(2+)</name>
        <dbReference type="ChEBI" id="CHEBI:29105"/>
        <note>catalytic</note>
    </ligand>
</feature>
<dbReference type="Gene3D" id="3.40.390.10">
    <property type="entry name" value="Collagenase (Catalytic Domain)"/>
    <property type="match status" value="1"/>
</dbReference>
<keyword evidence="3 10" id="KW-1133">Transmembrane helix</keyword>
<evidence type="ECO:0000313" key="14">
    <source>
        <dbReference type="EMBL" id="MED6263920.1"/>
    </source>
</evidence>
<dbReference type="InterPro" id="IPR001762">
    <property type="entry name" value="Disintegrin_dom"/>
</dbReference>
<comment type="caution">
    <text evidence="14">The sequence shown here is derived from an EMBL/GenBank/DDBJ whole genome shotgun (WGS) entry which is preliminary data.</text>
</comment>
<dbReference type="InterPro" id="IPR034027">
    <property type="entry name" value="Reprolysin_adamalysin"/>
</dbReference>
<keyword evidence="7" id="KW-0245">EGF-like domain</keyword>
<evidence type="ECO:0000259" key="12">
    <source>
        <dbReference type="PROSITE" id="PS50214"/>
    </source>
</evidence>
<dbReference type="SMART" id="SM00050">
    <property type="entry name" value="DISIN"/>
    <property type="match status" value="1"/>
</dbReference>
<dbReference type="InterPro" id="IPR006586">
    <property type="entry name" value="ADAM_Cys-rich"/>
</dbReference>
<keyword evidence="2 10" id="KW-0812">Transmembrane</keyword>
<dbReference type="PANTHER" id="PTHR11905">
    <property type="entry name" value="ADAM A DISINTEGRIN AND METALLOPROTEASE DOMAIN"/>
    <property type="match status" value="1"/>
</dbReference>
<evidence type="ECO:0000259" key="13">
    <source>
        <dbReference type="PROSITE" id="PS50215"/>
    </source>
</evidence>
<evidence type="ECO:0000256" key="8">
    <source>
        <dbReference type="PROSITE-ProRule" id="PRU00276"/>
    </source>
</evidence>
<name>A0ABU7CQ97_9TELE</name>
<feature type="domain" description="Disintegrin" evidence="12">
    <location>
        <begin position="530"/>
        <end position="617"/>
    </location>
</feature>
<dbReference type="InterPro" id="IPR002870">
    <property type="entry name" value="Peptidase_M12B_N"/>
</dbReference>
<dbReference type="Pfam" id="PF01562">
    <property type="entry name" value="Pep_M12B_propep"/>
    <property type="match status" value="1"/>
</dbReference>
<dbReference type="Proteomes" id="UP001352852">
    <property type="component" value="Unassembled WGS sequence"/>
</dbReference>
<feature type="domain" description="Peptidase M12B" evidence="13">
    <location>
        <begin position="320"/>
        <end position="522"/>
    </location>
</feature>
<organism evidence="14 15">
    <name type="scientific">Characodon lateralis</name>
    <dbReference type="NCBI Taxonomy" id="208331"/>
    <lineage>
        <taxon>Eukaryota</taxon>
        <taxon>Metazoa</taxon>
        <taxon>Chordata</taxon>
        <taxon>Craniata</taxon>
        <taxon>Vertebrata</taxon>
        <taxon>Euteleostomi</taxon>
        <taxon>Actinopterygii</taxon>
        <taxon>Neopterygii</taxon>
        <taxon>Teleostei</taxon>
        <taxon>Neoteleostei</taxon>
        <taxon>Acanthomorphata</taxon>
        <taxon>Ovalentaria</taxon>
        <taxon>Atherinomorphae</taxon>
        <taxon>Cyprinodontiformes</taxon>
        <taxon>Goodeidae</taxon>
        <taxon>Characodon</taxon>
    </lineage>
</organism>
<dbReference type="Pfam" id="PF08516">
    <property type="entry name" value="ADAM_CR"/>
    <property type="match status" value="1"/>
</dbReference>
<feature type="disulfide bond" evidence="7">
    <location>
        <begin position="782"/>
        <end position="791"/>
    </location>
</feature>
<evidence type="ECO:0000256" key="6">
    <source>
        <dbReference type="PROSITE-ProRule" id="PRU00068"/>
    </source>
</evidence>
<proteinExistence type="predicted"/>
<evidence type="ECO:0000313" key="15">
    <source>
        <dbReference type="Proteomes" id="UP001352852"/>
    </source>
</evidence>
<feature type="binding site" evidence="8">
    <location>
        <position position="466"/>
    </location>
    <ligand>
        <name>Zn(2+)</name>
        <dbReference type="ChEBI" id="CHEBI:29105"/>
        <note>catalytic</note>
    </ligand>
</feature>
<evidence type="ECO:0000256" key="4">
    <source>
        <dbReference type="ARBA" id="ARBA00023136"/>
    </source>
</evidence>
<evidence type="ECO:0000256" key="2">
    <source>
        <dbReference type="ARBA" id="ARBA00022692"/>
    </source>
</evidence>
<gene>
    <name evidence="14" type="ORF">CHARACLAT_009592</name>
</gene>
<dbReference type="InterPro" id="IPR024079">
    <property type="entry name" value="MetalloPept_cat_dom_sf"/>
</dbReference>
<dbReference type="InterPro" id="IPR000742">
    <property type="entry name" value="EGF"/>
</dbReference>
<evidence type="ECO:0000256" key="3">
    <source>
        <dbReference type="ARBA" id="ARBA00022989"/>
    </source>
</evidence>
<evidence type="ECO:0000256" key="5">
    <source>
        <dbReference type="ARBA" id="ARBA00023157"/>
    </source>
</evidence>
<dbReference type="Pfam" id="PF01421">
    <property type="entry name" value="Reprolysin"/>
    <property type="match status" value="1"/>
</dbReference>
<dbReference type="SUPFAM" id="SSF57552">
    <property type="entry name" value="Blood coagulation inhibitor (disintegrin)"/>
    <property type="match status" value="1"/>
</dbReference>
<keyword evidence="15" id="KW-1185">Reference proteome</keyword>
<sequence>MTSALGPGINTGGPVSSAFSAFNTYRPESCVSGLTRQTETDPVLPDVSAVLQETTQFRHRAGVPPADGSNLLLVPGDAERMSGAAGPPLPLVLLLLGGRAAFTVCRSLNAPQDGGILPVEVQMDDALSGVDRLRRPFLEKTRPFVLVDGQRRSLAEAVQDGHPDRLQCGLEVEGRLLLLDLEKNHNLLPKLPNIFFYLTNGTGVSVAANPVTHCYYHGSVRGFPQSRAALSTCSGLCGVIFLNSSMSFELQPEDKEHLQHQQQEEEDRAGGGEEEDVHLLFSTSPLEGAAGCGVSHTSTPPFLNWTHSRRTKRDILSETKYVELVLVADHQEFLNYQRNNKTIIYRMLDVANQVDWFYRPLNVRVALTGLEIWSDRDKIQVEKSPTDTLNNFLEWRTRDLLPRLRHDNAQLIMGESFDGTTVGMASQSSMCSRERSGGVNVDHLVSVLGVASTIAHELGHNLGMRHDSPERRCSCENEPRLGGCIMEPSTGFMPGQQFSSCSASDLSVSLLHGGGMCLFNVPQPDRLLGGPRCGNLYVEKGEECDCGLLEECDDPCCNASTCQLVPGAQCSSDGICCEDCKLRAAGSVCREPLGECDLPEYCTGSSPYCPPNVFLQNGEACQNSASYCYGGVCANMDTQCQMLWGANASSAPAVCFSSVNKQGNKYGNCGQLTNGSYVPCANSDVLCGRIQCQGGTDRPLLGSIAQILTVRFNNSDLVCRGTFFHLDDDVSDPATVAQGTACGSGKACLNQKCQDVSLFGVDECRRKCSGHGVCNSNKNCHCDVGWAPPDCRYSGHGGSVDSGPARAAAESDPVRVALLVIFFFVLPLVLLFLALRFPRFRRTLCCLGPNSPFHKARQHNRVTDCEMWGLEFEPAHVSRYCWTSWVL</sequence>
<dbReference type="PROSITE" id="PS01186">
    <property type="entry name" value="EGF_2"/>
    <property type="match status" value="1"/>
</dbReference>
<dbReference type="Gene3D" id="2.60.120.260">
    <property type="entry name" value="Galactose-binding domain-like"/>
    <property type="match status" value="1"/>
</dbReference>
<keyword evidence="5 7" id="KW-1015">Disulfide bond</keyword>
<feature type="compositionally biased region" description="Basic and acidic residues" evidence="9">
    <location>
        <begin position="252"/>
        <end position="271"/>
    </location>
</feature>
<protein>
    <recommendedName>
        <fullName evidence="16">Disintegrin and metalloproteinase domain-containing protein 15</fullName>
    </recommendedName>
</protein>
<dbReference type="PANTHER" id="PTHR11905:SF130">
    <property type="entry name" value="DISINTEGRIN AND METALLOPROTEINASE DOMAIN-CONTAINING PROTEIN 15"/>
    <property type="match status" value="1"/>
</dbReference>
<dbReference type="CDD" id="cd04269">
    <property type="entry name" value="ZnMc_adamalysin_II_like"/>
    <property type="match status" value="1"/>
</dbReference>